<dbReference type="AlphaFoldDB" id="A0A6B9V9C8"/>
<organism evidence="2 3">
    <name type="scientific">Arachis hypogaea</name>
    <name type="common">Peanut</name>
    <dbReference type="NCBI Taxonomy" id="3818"/>
    <lineage>
        <taxon>Eukaryota</taxon>
        <taxon>Viridiplantae</taxon>
        <taxon>Streptophyta</taxon>
        <taxon>Embryophyta</taxon>
        <taxon>Tracheophyta</taxon>
        <taxon>Spermatophyta</taxon>
        <taxon>Magnoliopsida</taxon>
        <taxon>eudicotyledons</taxon>
        <taxon>Gunneridae</taxon>
        <taxon>Pentapetalae</taxon>
        <taxon>rosids</taxon>
        <taxon>fabids</taxon>
        <taxon>Fabales</taxon>
        <taxon>Fabaceae</taxon>
        <taxon>Papilionoideae</taxon>
        <taxon>50 kb inversion clade</taxon>
        <taxon>dalbergioids sensu lato</taxon>
        <taxon>Dalbergieae</taxon>
        <taxon>Pterocarpus clade</taxon>
        <taxon>Arachis</taxon>
    </lineage>
</organism>
<keyword evidence="1" id="KW-0732">Signal</keyword>
<name>A0A6B9V9C8_ARAHY</name>
<reference evidence="2 3" key="1">
    <citation type="submission" date="2020-01" db="EMBL/GenBank/DDBJ databases">
        <title>Genome sequence of Arachis hypogaea, cultivar Shitouqi.</title>
        <authorList>
            <person name="Zhuang W."/>
            <person name="Chen H."/>
            <person name="Varshney R."/>
            <person name="Wang D."/>
            <person name="Ming R."/>
        </authorList>
    </citation>
    <scope>NUCLEOTIDE SEQUENCE [LARGE SCALE GENOMIC DNA]</scope>
    <source>
        <tissue evidence="2">Young leaf</tissue>
    </source>
</reference>
<dbReference type="EMBL" id="CP031001">
    <property type="protein sequence ID" value="QHN76898.1"/>
    <property type="molecule type" value="Genomic_DNA"/>
</dbReference>
<proteinExistence type="predicted"/>
<evidence type="ECO:0000313" key="3">
    <source>
        <dbReference type="Proteomes" id="UP000464620"/>
    </source>
</evidence>
<accession>A0A6B9V9C8</accession>
<evidence type="ECO:0000313" key="2">
    <source>
        <dbReference type="EMBL" id="QHN76898.1"/>
    </source>
</evidence>
<sequence length="151" mass="16602">MPIALQPPAWDSIAATWLAIFLALLLTPATSAAGDINYRQAQNHGPLSKTSTLLGLSLTGPCILSAKSMGPSCTSSWFYPYHRGLHSPNGKGLPQNIQFAIADRPKLAAGKYTTYNYSNITWSQYGPYWKVETSPQILRNRIIQRETPPVL</sequence>
<protein>
    <submittedName>
        <fullName evidence="2">Cytochrome p450</fullName>
    </submittedName>
</protein>
<evidence type="ECO:0000256" key="1">
    <source>
        <dbReference type="SAM" id="SignalP"/>
    </source>
</evidence>
<feature type="chain" id="PRO_5025691107" evidence="1">
    <location>
        <begin position="33"/>
        <end position="151"/>
    </location>
</feature>
<dbReference type="Proteomes" id="UP000464620">
    <property type="component" value="Chromosome B09"/>
</dbReference>
<feature type="signal peptide" evidence="1">
    <location>
        <begin position="1"/>
        <end position="32"/>
    </location>
</feature>
<gene>
    <name evidence="2" type="ORF">DS421_19g647940</name>
</gene>